<dbReference type="HOGENOM" id="CLU_109783_0_1_0"/>
<feature type="chain" id="PRO_5003231265" description="Tll0287-like domain-containing protein" evidence="1">
    <location>
        <begin position="21"/>
        <end position="201"/>
    </location>
</feature>
<sequence>MRLKALLTCCLLFTAAGCVHQPQQPTKSEEKEVVKLGNAACRKLMATLKRNLGMALKEGGLPGAIEFCSRQAQELTEKVNRELVLVKVSRVSDKFRNPKDRPTPLDLKVINYFKEKLKEGKLPPYKVVKVKKGTETYFIYYKPIRVGAFCLNCHGDPRHMDPEVLRILREKYPYDRALGYKVGQLRGVFKVVIPEKALKEG</sequence>
<organism evidence="3 4">
    <name type="scientific">Thermovibrio ammonificans (strain DSM 15698 / JCM 12110 / HB-1)</name>
    <dbReference type="NCBI Taxonomy" id="648996"/>
    <lineage>
        <taxon>Bacteria</taxon>
        <taxon>Pseudomonadati</taxon>
        <taxon>Aquificota</taxon>
        <taxon>Aquificia</taxon>
        <taxon>Desulfurobacteriales</taxon>
        <taxon>Desulfurobacteriaceae</taxon>
        <taxon>Thermovibrio</taxon>
    </lineage>
</organism>
<dbReference type="AlphaFoldDB" id="E8T4X5"/>
<evidence type="ECO:0000259" key="2">
    <source>
        <dbReference type="Pfam" id="PF11845"/>
    </source>
</evidence>
<reference evidence="3" key="1">
    <citation type="submission" date="2011-01" db="EMBL/GenBank/DDBJ databases">
        <title>Complete sequence of chromosome of Thermovibrio ammonificans HB-1.</title>
        <authorList>
            <consortium name="US DOE Joint Genome Institute"/>
            <person name="Lucas S."/>
            <person name="Copeland A."/>
            <person name="Lapidus A."/>
            <person name="Cheng J.-F."/>
            <person name="Goodwin L."/>
            <person name="Pitluck S."/>
            <person name="Davenport K."/>
            <person name="Detter J.C."/>
            <person name="Han C."/>
            <person name="Tapia R."/>
            <person name="Land M."/>
            <person name="Hauser L."/>
            <person name="Kyrpides N."/>
            <person name="Ivanova N."/>
            <person name="Ovchinnikova G."/>
            <person name="Vetriani C."/>
            <person name="Woyke T."/>
        </authorList>
    </citation>
    <scope>NUCLEOTIDE SEQUENCE [LARGE SCALE GENOMIC DNA]</scope>
    <source>
        <strain evidence="3">HB-1</strain>
    </source>
</reference>
<evidence type="ECO:0000313" key="3">
    <source>
        <dbReference type="EMBL" id="ADU96387.1"/>
    </source>
</evidence>
<proteinExistence type="predicted"/>
<feature type="signal peptide" evidence="1">
    <location>
        <begin position="1"/>
        <end position="20"/>
    </location>
</feature>
<dbReference type="InterPro" id="IPR021796">
    <property type="entry name" value="Tll0287-like_dom"/>
</dbReference>
<evidence type="ECO:0000313" key="4">
    <source>
        <dbReference type="Proteomes" id="UP000006362"/>
    </source>
</evidence>
<dbReference type="Proteomes" id="UP000006362">
    <property type="component" value="Chromosome"/>
</dbReference>
<feature type="domain" description="Tll0287-like" evidence="2">
    <location>
        <begin position="32"/>
        <end position="194"/>
    </location>
</feature>
<dbReference type="Pfam" id="PF11845">
    <property type="entry name" value="Tll0287-like"/>
    <property type="match status" value="1"/>
</dbReference>
<evidence type="ECO:0000256" key="1">
    <source>
        <dbReference type="SAM" id="SignalP"/>
    </source>
</evidence>
<keyword evidence="1" id="KW-0732">Signal</keyword>
<dbReference type="OrthoDB" id="5392220at2"/>
<dbReference type="RefSeq" id="WP_013537173.1">
    <property type="nucleotide sequence ID" value="NC_014926.1"/>
</dbReference>
<dbReference type="STRING" id="648996.Theam_0415"/>
<accession>E8T4X5</accession>
<dbReference type="KEGG" id="tam:Theam_0415"/>
<protein>
    <recommendedName>
        <fullName evidence="2">Tll0287-like domain-containing protein</fullName>
    </recommendedName>
</protein>
<keyword evidence="4" id="KW-1185">Reference proteome</keyword>
<gene>
    <name evidence="3" type="ordered locus">Theam_0415</name>
</gene>
<name>E8T4X5_THEA1</name>
<dbReference type="PROSITE" id="PS51257">
    <property type="entry name" value="PROKAR_LIPOPROTEIN"/>
    <property type="match status" value="1"/>
</dbReference>
<dbReference type="eggNOG" id="COG1472">
    <property type="taxonomic scope" value="Bacteria"/>
</dbReference>
<dbReference type="EMBL" id="CP002444">
    <property type="protein sequence ID" value="ADU96387.1"/>
    <property type="molecule type" value="Genomic_DNA"/>
</dbReference>